<dbReference type="PANTHER" id="PTHR43744">
    <property type="entry name" value="ABC TRANSPORTER PERMEASE PROTEIN MG189-RELATED-RELATED"/>
    <property type="match status" value="1"/>
</dbReference>
<dbReference type="STRING" id="573413.Spirs_3220"/>
<evidence type="ECO:0000256" key="4">
    <source>
        <dbReference type="ARBA" id="ARBA00022475"/>
    </source>
</evidence>
<evidence type="ECO:0000256" key="6">
    <source>
        <dbReference type="ARBA" id="ARBA00022989"/>
    </source>
</evidence>
<evidence type="ECO:0000256" key="1">
    <source>
        <dbReference type="ARBA" id="ARBA00004651"/>
    </source>
</evidence>
<dbReference type="PANTHER" id="PTHR43744:SF8">
    <property type="entry name" value="SN-GLYCEROL-3-PHOSPHATE TRANSPORT SYSTEM PERMEASE PROTEIN UGPE"/>
    <property type="match status" value="1"/>
</dbReference>
<dbReference type="KEGG" id="ssm:Spirs_3220"/>
<proteinExistence type="inferred from homology"/>
<evidence type="ECO:0000256" key="2">
    <source>
        <dbReference type="ARBA" id="ARBA00020515"/>
    </source>
</evidence>
<evidence type="ECO:0000256" key="7">
    <source>
        <dbReference type="ARBA" id="ARBA00023136"/>
    </source>
</evidence>
<dbReference type="RefSeq" id="WP_013255777.1">
    <property type="nucleotide sequence ID" value="NC_014364.1"/>
</dbReference>
<feature type="transmembrane region" description="Helical" evidence="8">
    <location>
        <begin position="12"/>
        <end position="36"/>
    </location>
</feature>
<feature type="domain" description="ABC transmembrane type-1" evidence="9">
    <location>
        <begin position="80"/>
        <end position="269"/>
    </location>
</feature>
<dbReference type="EMBL" id="CP002116">
    <property type="protein sequence ID" value="ADK82318.1"/>
    <property type="molecule type" value="Genomic_DNA"/>
</dbReference>
<dbReference type="OrthoDB" id="9773467at2"/>
<accession>E1R5J0</accession>
<evidence type="ECO:0000313" key="11">
    <source>
        <dbReference type="Proteomes" id="UP000002318"/>
    </source>
</evidence>
<dbReference type="AlphaFoldDB" id="E1R5J0"/>
<evidence type="ECO:0000259" key="9">
    <source>
        <dbReference type="PROSITE" id="PS50928"/>
    </source>
</evidence>
<dbReference type="Pfam" id="PF00528">
    <property type="entry name" value="BPD_transp_1"/>
    <property type="match status" value="1"/>
</dbReference>
<sequence length="285" mass="32262">MFLRNNTPLNRVINYIINIFLVLILLAILMPIAFMFSASFMPSSEIFSMPYRWIPSRIYLENFYRAVAGNDHSFIFLRNVLNSVVVASTTATLSVMVSCLAGYGLSKFRFRGRNIVFLIIMGRMMIPFEAIMIPMYITAVKLGLQNTYAGLVLPFVLNTFGLFQMRQYLMTFPDDILDAGRIDGLGELGIFWRIVFKNSTPAIATAAILSFRGQWDNLLWPLLLAQKEKMKTIPTYIVKFTEEKYSDEGAMMAVAVLASLPIVVMFLSLSKYFLQGSGMYSAGKE</sequence>
<feature type="transmembrane region" description="Helical" evidence="8">
    <location>
        <begin position="143"/>
        <end position="163"/>
    </location>
</feature>
<keyword evidence="11" id="KW-1185">Reference proteome</keyword>
<feature type="transmembrane region" description="Helical" evidence="8">
    <location>
        <begin position="80"/>
        <end position="103"/>
    </location>
</feature>
<keyword evidence="4" id="KW-1003">Cell membrane</keyword>
<feature type="transmembrane region" description="Helical" evidence="8">
    <location>
        <begin position="249"/>
        <end position="269"/>
    </location>
</feature>
<comment type="similarity">
    <text evidence="8">Belongs to the binding-protein-dependent transport system permease family.</text>
</comment>
<gene>
    <name evidence="10" type="ordered locus">Spirs_3220</name>
</gene>
<dbReference type="eggNOG" id="COG0395">
    <property type="taxonomic scope" value="Bacteria"/>
</dbReference>
<dbReference type="CDD" id="cd06261">
    <property type="entry name" value="TM_PBP2"/>
    <property type="match status" value="1"/>
</dbReference>
<keyword evidence="3 8" id="KW-0813">Transport</keyword>
<protein>
    <recommendedName>
        <fullName evidence="2">sn-glycerol-3-phosphate transport system permease protein UgpE</fullName>
    </recommendedName>
</protein>
<dbReference type="Gene3D" id="1.10.3720.10">
    <property type="entry name" value="MetI-like"/>
    <property type="match status" value="1"/>
</dbReference>
<name>E1R5J0_SEDSS</name>
<reference evidence="10 11" key="1">
    <citation type="journal article" date="2010" name="Stand. Genomic Sci.">
        <title>Complete genome sequence of Spirochaeta smaragdinae type strain (SEBR 4228).</title>
        <authorList>
            <person name="Mavromatis K."/>
            <person name="Yasawong M."/>
            <person name="Chertkov O."/>
            <person name="Lapidus A."/>
            <person name="Lucas S."/>
            <person name="Nolan M."/>
            <person name="Del Rio T.G."/>
            <person name="Tice H."/>
            <person name="Cheng J.F."/>
            <person name="Pitluck S."/>
            <person name="Liolios K."/>
            <person name="Ivanova N."/>
            <person name="Tapia R."/>
            <person name="Han C."/>
            <person name="Bruce D."/>
            <person name="Goodwin L."/>
            <person name="Pati A."/>
            <person name="Chen A."/>
            <person name="Palaniappan K."/>
            <person name="Land M."/>
            <person name="Hauser L."/>
            <person name="Chang Y.J."/>
            <person name="Jeffries C.D."/>
            <person name="Detter J.C."/>
            <person name="Rohde M."/>
            <person name="Brambilla E."/>
            <person name="Spring S."/>
            <person name="Goker M."/>
            <person name="Sikorski J."/>
            <person name="Woyke T."/>
            <person name="Bristow J."/>
            <person name="Eisen J.A."/>
            <person name="Markowitz V."/>
            <person name="Hugenholtz P."/>
            <person name="Klenk H.P."/>
            <person name="Kyrpides N.C."/>
        </authorList>
    </citation>
    <scope>NUCLEOTIDE SEQUENCE [LARGE SCALE GENOMIC DNA]</scope>
    <source>
        <strain evidence="11">DSM 11293 / JCM 15392 / SEBR 4228</strain>
    </source>
</reference>
<dbReference type="SUPFAM" id="SSF161098">
    <property type="entry name" value="MetI-like"/>
    <property type="match status" value="1"/>
</dbReference>
<organism evidence="10 11">
    <name type="scientific">Sediminispirochaeta smaragdinae (strain DSM 11293 / JCM 15392 / SEBR 4228)</name>
    <name type="common">Spirochaeta smaragdinae</name>
    <dbReference type="NCBI Taxonomy" id="573413"/>
    <lineage>
        <taxon>Bacteria</taxon>
        <taxon>Pseudomonadati</taxon>
        <taxon>Spirochaetota</taxon>
        <taxon>Spirochaetia</taxon>
        <taxon>Spirochaetales</taxon>
        <taxon>Spirochaetaceae</taxon>
        <taxon>Sediminispirochaeta</taxon>
    </lineage>
</organism>
<evidence type="ECO:0000256" key="5">
    <source>
        <dbReference type="ARBA" id="ARBA00022692"/>
    </source>
</evidence>
<keyword evidence="5 8" id="KW-0812">Transmembrane</keyword>
<keyword evidence="6 8" id="KW-1133">Transmembrane helix</keyword>
<dbReference type="Proteomes" id="UP000002318">
    <property type="component" value="Chromosome"/>
</dbReference>
<evidence type="ECO:0000256" key="8">
    <source>
        <dbReference type="RuleBase" id="RU363032"/>
    </source>
</evidence>
<dbReference type="GO" id="GO:0055085">
    <property type="term" value="P:transmembrane transport"/>
    <property type="evidence" value="ECO:0007669"/>
    <property type="project" value="InterPro"/>
</dbReference>
<evidence type="ECO:0000256" key="3">
    <source>
        <dbReference type="ARBA" id="ARBA00022448"/>
    </source>
</evidence>
<evidence type="ECO:0000313" key="10">
    <source>
        <dbReference type="EMBL" id="ADK82318.1"/>
    </source>
</evidence>
<dbReference type="InterPro" id="IPR000515">
    <property type="entry name" value="MetI-like"/>
</dbReference>
<comment type="subcellular location">
    <subcellularLocation>
        <location evidence="1 8">Cell membrane</location>
        <topology evidence="1 8">Multi-pass membrane protein</topology>
    </subcellularLocation>
</comment>
<dbReference type="GO" id="GO:0005886">
    <property type="term" value="C:plasma membrane"/>
    <property type="evidence" value="ECO:0007669"/>
    <property type="project" value="UniProtKB-SubCell"/>
</dbReference>
<keyword evidence="7 8" id="KW-0472">Membrane</keyword>
<dbReference type="InterPro" id="IPR035906">
    <property type="entry name" value="MetI-like_sf"/>
</dbReference>
<dbReference type="HOGENOM" id="CLU_016047_1_1_12"/>
<dbReference type="PROSITE" id="PS50928">
    <property type="entry name" value="ABC_TM1"/>
    <property type="match status" value="1"/>
</dbReference>
<feature type="transmembrane region" description="Helical" evidence="8">
    <location>
        <begin position="115"/>
        <end position="137"/>
    </location>
</feature>